<evidence type="ECO:0000313" key="8">
    <source>
        <dbReference type="Proteomes" id="UP000014400"/>
    </source>
</evidence>
<evidence type="ECO:0000259" key="6">
    <source>
        <dbReference type="Pfam" id="PF00155"/>
    </source>
</evidence>
<sequence>MQYNFDCIIDRTQIDSVKWTAYPKDVLPLWVADSDFQSPEPVVAAVQKIVDTKVFGYPNGHSGVLERAAVSWCQRKYNFTFSESEIHYCPSMSFGLAIAIRAFTQPGGKVLMQTPIYPPFTELTKANGRVCSMNPLKFVNGRYEVDFEDFERRAADPDCSLFLLCSPHNPTGRVFSADELNRFVEICAAHDVVILSDEVHSGFVFKGEHAFLPGLSETAARISVWGSSPSKTFNTAGLRAASLGSKNPELNAKLKAELTASQPDRSIFSQTAFAAAWTECDDYGEQVAAYVKKNLEFAVEFFRTRIPSIKTYLPDATYLMWLDCSALGFKTQTELSEFFVKEAKVALNPGESFGPGGEQHMRLNTACPRSTLETALQRIEAAAARRCALLG</sequence>
<dbReference type="Gene3D" id="3.90.1150.10">
    <property type="entry name" value="Aspartate Aminotransferase, domain 1"/>
    <property type="match status" value="1"/>
</dbReference>
<dbReference type="PANTHER" id="PTHR43525:SF1">
    <property type="entry name" value="PROTEIN MALY"/>
    <property type="match status" value="1"/>
</dbReference>
<comment type="caution">
    <text evidence="7">The sequence shown here is derived from an EMBL/GenBank/DDBJ whole genome shotgun (WGS) entry which is preliminary data.</text>
</comment>
<dbReference type="InterPro" id="IPR027619">
    <property type="entry name" value="C-S_lyase_PatB-like"/>
</dbReference>
<comment type="cofactor">
    <cofactor evidence="1">
        <name>pyridoxal 5'-phosphate</name>
        <dbReference type="ChEBI" id="CHEBI:597326"/>
    </cofactor>
</comment>
<evidence type="ECO:0000256" key="4">
    <source>
        <dbReference type="ARBA" id="ARBA00023239"/>
    </source>
</evidence>
<dbReference type="InterPro" id="IPR015424">
    <property type="entry name" value="PyrdxlP-dep_Trfase"/>
</dbReference>
<accession>S3BHW3</accession>
<feature type="domain" description="Aminotransferase class I/classII large" evidence="6">
    <location>
        <begin position="27"/>
        <end position="379"/>
    </location>
</feature>
<dbReference type="InterPro" id="IPR015421">
    <property type="entry name" value="PyrdxlP-dep_Trfase_major"/>
</dbReference>
<evidence type="ECO:0000256" key="1">
    <source>
        <dbReference type="ARBA" id="ARBA00001933"/>
    </source>
</evidence>
<dbReference type="AlphaFoldDB" id="S3BHW3"/>
<dbReference type="EMBL" id="ATCF01000012">
    <property type="protein sequence ID" value="EPD99996.1"/>
    <property type="molecule type" value="Genomic_DNA"/>
</dbReference>
<dbReference type="PATRIC" id="fig|1203554.3.peg.806"/>
<dbReference type="STRING" id="1203554.HMPREF1476_00802"/>
<dbReference type="InterPro" id="IPR015422">
    <property type="entry name" value="PyrdxlP-dep_Trfase_small"/>
</dbReference>
<dbReference type="CDD" id="cd00609">
    <property type="entry name" value="AAT_like"/>
    <property type="match status" value="1"/>
</dbReference>
<dbReference type="PANTHER" id="PTHR43525">
    <property type="entry name" value="PROTEIN MALY"/>
    <property type="match status" value="1"/>
</dbReference>
<dbReference type="NCBIfam" id="TIGR04350">
    <property type="entry name" value="C_S_lyase_PatB"/>
    <property type="match status" value="1"/>
</dbReference>
<dbReference type="SUPFAM" id="SSF53383">
    <property type="entry name" value="PLP-dependent transferases"/>
    <property type="match status" value="1"/>
</dbReference>
<dbReference type="GO" id="GO:0047804">
    <property type="term" value="F:cysteine-S-conjugate beta-lyase activity"/>
    <property type="evidence" value="ECO:0007669"/>
    <property type="project" value="UniProtKB-EC"/>
</dbReference>
<dbReference type="HOGENOM" id="CLU_017584_15_0_4"/>
<keyword evidence="3" id="KW-0663">Pyridoxal phosphate</keyword>
<dbReference type="InterPro" id="IPR004839">
    <property type="entry name" value="Aminotransferase_I/II_large"/>
</dbReference>
<proteinExistence type="inferred from homology"/>
<dbReference type="GO" id="GO:0030170">
    <property type="term" value="F:pyridoxal phosphate binding"/>
    <property type="evidence" value="ECO:0007669"/>
    <property type="project" value="InterPro"/>
</dbReference>
<dbReference type="InterPro" id="IPR051798">
    <property type="entry name" value="Class-II_PLP-Dep_Aminotrans"/>
</dbReference>
<name>S3BHW3_9BURK</name>
<gene>
    <name evidence="7" type="ORF">HMPREF1476_00802</name>
</gene>
<dbReference type="EC" id="4.4.1.13" evidence="2"/>
<evidence type="ECO:0000256" key="2">
    <source>
        <dbReference type="ARBA" id="ARBA00012224"/>
    </source>
</evidence>
<dbReference type="eggNOG" id="COG1168">
    <property type="taxonomic scope" value="Bacteria"/>
</dbReference>
<dbReference type="Gene3D" id="3.40.640.10">
    <property type="entry name" value="Type I PLP-dependent aspartate aminotransferase-like (Major domain)"/>
    <property type="match status" value="1"/>
</dbReference>
<reference evidence="7 8" key="1">
    <citation type="submission" date="2013-04" db="EMBL/GenBank/DDBJ databases">
        <title>The Genome Sequence of Sutterella wadsworthensis HGA0223.</title>
        <authorList>
            <consortium name="The Broad Institute Genomics Platform"/>
            <person name="Earl A."/>
            <person name="Ward D."/>
            <person name="Feldgarden M."/>
            <person name="Gevers D."/>
            <person name="Schmidt T.M."/>
            <person name="Dover J."/>
            <person name="Dai D."/>
            <person name="Walker B."/>
            <person name="Young S."/>
            <person name="Zeng Q."/>
            <person name="Gargeya S."/>
            <person name="Fitzgerald M."/>
            <person name="Haas B."/>
            <person name="Abouelleil A."/>
            <person name="Allen A.W."/>
            <person name="Alvarado L."/>
            <person name="Arachchi H.M."/>
            <person name="Berlin A.M."/>
            <person name="Chapman S.B."/>
            <person name="Gainer-Dewar J."/>
            <person name="Goldberg J."/>
            <person name="Griggs A."/>
            <person name="Gujja S."/>
            <person name="Hansen M."/>
            <person name="Howarth C."/>
            <person name="Imamovic A."/>
            <person name="Ireland A."/>
            <person name="Larimer J."/>
            <person name="McCowan C."/>
            <person name="Murphy C."/>
            <person name="Pearson M."/>
            <person name="Poon T.W."/>
            <person name="Priest M."/>
            <person name="Roberts A."/>
            <person name="Saif S."/>
            <person name="Shea T."/>
            <person name="Sisk P."/>
            <person name="Sykes S."/>
            <person name="Wortman J."/>
            <person name="Nusbaum C."/>
            <person name="Birren B."/>
        </authorList>
    </citation>
    <scope>NUCLEOTIDE SEQUENCE [LARGE SCALE GENOMIC DNA]</scope>
    <source>
        <strain evidence="7 8">HGA0223</strain>
    </source>
</reference>
<dbReference type="Pfam" id="PF00155">
    <property type="entry name" value="Aminotran_1_2"/>
    <property type="match status" value="1"/>
</dbReference>
<keyword evidence="4" id="KW-0456">Lyase</keyword>
<dbReference type="Proteomes" id="UP000014400">
    <property type="component" value="Unassembled WGS sequence"/>
</dbReference>
<organism evidence="7 8">
    <name type="scientific">Sutterella wadsworthensis HGA0223</name>
    <dbReference type="NCBI Taxonomy" id="1203554"/>
    <lineage>
        <taxon>Bacteria</taxon>
        <taxon>Pseudomonadati</taxon>
        <taxon>Pseudomonadota</taxon>
        <taxon>Betaproteobacteria</taxon>
        <taxon>Burkholderiales</taxon>
        <taxon>Sutterellaceae</taxon>
        <taxon>Sutterella</taxon>
    </lineage>
</organism>
<evidence type="ECO:0000313" key="7">
    <source>
        <dbReference type="EMBL" id="EPD99996.1"/>
    </source>
</evidence>
<dbReference type="RefSeq" id="WP_016474134.1">
    <property type="nucleotide sequence ID" value="NZ_KE150480.1"/>
</dbReference>
<comment type="similarity">
    <text evidence="5">Belongs to the class-II pyridoxal-phosphate-dependent aminotransferase family. MalY/PatB cystathionine beta-lyase subfamily.</text>
</comment>
<protein>
    <recommendedName>
        <fullName evidence="2">cysteine-S-conjugate beta-lyase</fullName>
        <ecNumber evidence="2">4.4.1.13</ecNumber>
    </recommendedName>
</protein>
<keyword evidence="8" id="KW-1185">Reference proteome</keyword>
<evidence type="ECO:0000256" key="3">
    <source>
        <dbReference type="ARBA" id="ARBA00022898"/>
    </source>
</evidence>
<evidence type="ECO:0000256" key="5">
    <source>
        <dbReference type="ARBA" id="ARBA00037974"/>
    </source>
</evidence>